<gene>
    <name evidence="3" type="ORF">S2091_3832</name>
</gene>
<dbReference type="Proteomes" id="UP000237839">
    <property type="component" value="Unassembled WGS sequence"/>
</dbReference>
<protein>
    <recommendedName>
        <fullName evidence="2">CsbD-like domain-containing protein</fullName>
    </recommendedName>
</protein>
<evidence type="ECO:0000256" key="1">
    <source>
        <dbReference type="ARBA" id="ARBA00009129"/>
    </source>
</evidence>
<evidence type="ECO:0000313" key="4">
    <source>
        <dbReference type="Proteomes" id="UP000237839"/>
    </source>
</evidence>
<accession>A0A2S9GUL3</accession>
<dbReference type="OrthoDB" id="8564562at2"/>
<comment type="similarity">
    <text evidence="1">Belongs to the UPF0337 (CsbD) family.</text>
</comment>
<dbReference type="InterPro" id="IPR008462">
    <property type="entry name" value="CsbD"/>
</dbReference>
<dbReference type="SUPFAM" id="SSF69047">
    <property type="entry name" value="Hypothetical protein YjbJ"/>
    <property type="match status" value="1"/>
</dbReference>
<organism evidence="3 4">
    <name type="scientific">Solimicrobium silvestre</name>
    <dbReference type="NCBI Taxonomy" id="2099400"/>
    <lineage>
        <taxon>Bacteria</taxon>
        <taxon>Pseudomonadati</taxon>
        <taxon>Pseudomonadota</taxon>
        <taxon>Betaproteobacteria</taxon>
        <taxon>Burkholderiales</taxon>
        <taxon>Oxalobacteraceae</taxon>
        <taxon>Solimicrobium</taxon>
    </lineage>
</organism>
<comment type="caution">
    <text evidence="3">The sequence shown here is derived from an EMBL/GenBank/DDBJ whole genome shotgun (WGS) entry which is preliminary data.</text>
</comment>
<dbReference type="RefSeq" id="WP_105533580.1">
    <property type="nucleotide sequence ID" value="NZ_PUGF01000023.1"/>
</dbReference>
<keyword evidence="4" id="KW-1185">Reference proteome</keyword>
<dbReference type="Pfam" id="PF05532">
    <property type="entry name" value="CsbD"/>
    <property type="match status" value="1"/>
</dbReference>
<feature type="domain" description="CsbD-like" evidence="2">
    <location>
        <begin position="4"/>
        <end position="53"/>
    </location>
</feature>
<sequence length="61" mass="6628">MNKDQTNGAAKNIGGKIQEQAGKLVGSQSQQVKGFKHQIDGKTQEIVGDLKEAYRASKIKK</sequence>
<evidence type="ECO:0000313" key="3">
    <source>
        <dbReference type="EMBL" id="PRC91417.1"/>
    </source>
</evidence>
<dbReference type="InterPro" id="IPR036629">
    <property type="entry name" value="YjbJ_sf"/>
</dbReference>
<name>A0A2S9GUL3_9BURK</name>
<evidence type="ECO:0000259" key="2">
    <source>
        <dbReference type="Pfam" id="PF05532"/>
    </source>
</evidence>
<dbReference type="AlphaFoldDB" id="A0A2S9GUL3"/>
<dbReference type="EMBL" id="PUGF01000023">
    <property type="protein sequence ID" value="PRC91417.1"/>
    <property type="molecule type" value="Genomic_DNA"/>
</dbReference>
<reference evidence="3 4" key="1">
    <citation type="submission" date="2018-02" db="EMBL/GenBank/DDBJ databases">
        <title>Solimicrobium silvestre gen. nov., sp. nov., isolated from alpine forest soil.</title>
        <authorList>
            <person name="Margesin R."/>
            <person name="Albuquerque L."/>
            <person name="Zhang D.-C."/>
            <person name="Froufe H.J.C."/>
            <person name="Severino R."/>
            <person name="Roxo I."/>
            <person name="Egas C."/>
            <person name="Da Costa M.S."/>
        </authorList>
    </citation>
    <scope>NUCLEOTIDE SEQUENCE [LARGE SCALE GENOMIC DNA]</scope>
    <source>
        <strain evidence="3 4">S20-91</strain>
    </source>
</reference>
<proteinExistence type="inferred from homology"/>
<dbReference type="Gene3D" id="1.10.1470.10">
    <property type="entry name" value="YjbJ"/>
    <property type="match status" value="1"/>
</dbReference>